<dbReference type="InterPro" id="IPR011009">
    <property type="entry name" value="Kinase-like_dom_sf"/>
</dbReference>
<feature type="domain" description="U-box" evidence="11">
    <location>
        <begin position="907"/>
        <end position="980"/>
    </location>
</feature>
<gene>
    <name evidence="12" type="ORF">GOP47_0021464</name>
</gene>
<evidence type="ECO:0000259" key="10">
    <source>
        <dbReference type="PROSITE" id="PS50011"/>
    </source>
</evidence>
<dbReference type="SMART" id="SM00504">
    <property type="entry name" value="Ubox"/>
    <property type="match status" value="1"/>
</dbReference>
<comment type="caution">
    <text evidence="12">The sequence shown here is derived from an EMBL/GenBank/DDBJ whole genome shotgun (WGS) entry which is preliminary data.</text>
</comment>
<dbReference type="InterPro" id="IPR014729">
    <property type="entry name" value="Rossmann-like_a/b/a_fold"/>
</dbReference>
<accession>A0A9D4Z6Z4</accession>
<evidence type="ECO:0000256" key="2">
    <source>
        <dbReference type="ARBA" id="ARBA00004906"/>
    </source>
</evidence>
<dbReference type="Gene3D" id="3.40.50.620">
    <property type="entry name" value="HUPs"/>
    <property type="match status" value="1"/>
</dbReference>
<dbReference type="PROSITE" id="PS50011">
    <property type="entry name" value="PROTEIN_KINASE_DOM"/>
    <property type="match status" value="1"/>
</dbReference>
<dbReference type="Proteomes" id="UP000886520">
    <property type="component" value="Chromosome 21"/>
</dbReference>
<dbReference type="GO" id="GO:0004672">
    <property type="term" value="F:protein kinase activity"/>
    <property type="evidence" value="ECO:0007669"/>
    <property type="project" value="InterPro"/>
</dbReference>
<keyword evidence="6" id="KW-0833">Ubl conjugation pathway</keyword>
<evidence type="ECO:0000313" key="12">
    <source>
        <dbReference type="EMBL" id="KAI5062917.1"/>
    </source>
</evidence>
<feature type="domain" description="Protein kinase" evidence="10">
    <location>
        <begin position="618"/>
        <end position="880"/>
    </location>
</feature>
<proteinExistence type="predicted"/>
<keyword evidence="13" id="KW-1185">Reference proteome</keyword>
<dbReference type="Gene3D" id="3.30.200.20">
    <property type="entry name" value="Phosphorylase Kinase, domain 1"/>
    <property type="match status" value="1"/>
</dbReference>
<dbReference type="PROSITE" id="PS00108">
    <property type="entry name" value="PROTEIN_KINASE_ST"/>
    <property type="match status" value="1"/>
</dbReference>
<name>A0A9D4Z6Z4_ADICA</name>
<dbReference type="InterPro" id="IPR008271">
    <property type="entry name" value="Ser/Thr_kinase_AS"/>
</dbReference>
<dbReference type="EC" id="2.3.2.27" evidence="3"/>
<dbReference type="Pfam" id="PF04564">
    <property type="entry name" value="U-box"/>
    <property type="match status" value="1"/>
</dbReference>
<evidence type="ECO:0000256" key="6">
    <source>
        <dbReference type="ARBA" id="ARBA00022786"/>
    </source>
</evidence>
<dbReference type="EMBL" id="JABFUD020000021">
    <property type="protein sequence ID" value="KAI5062917.1"/>
    <property type="molecule type" value="Genomic_DNA"/>
</dbReference>
<dbReference type="SUPFAM" id="SSF52402">
    <property type="entry name" value="Adenine nucleotide alpha hydrolases-like"/>
    <property type="match status" value="1"/>
</dbReference>
<evidence type="ECO:0000256" key="8">
    <source>
        <dbReference type="SAM" id="Coils"/>
    </source>
</evidence>
<dbReference type="FunFam" id="3.30.200.20:FF:000162">
    <property type="entry name" value="Adenine nucleotide alpha hydrolase-like domain kinase"/>
    <property type="match status" value="1"/>
</dbReference>
<organism evidence="12 13">
    <name type="scientific">Adiantum capillus-veneris</name>
    <name type="common">Maidenhair fern</name>
    <dbReference type="NCBI Taxonomy" id="13818"/>
    <lineage>
        <taxon>Eukaryota</taxon>
        <taxon>Viridiplantae</taxon>
        <taxon>Streptophyta</taxon>
        <taxon>Embryophyta</taxon>
        <taxon>Tracheophyta</taxon>
        <taxon>Polypodiopsida</taxon>
        <taxon>Polypodiidae</taxon>
        <taxon>Polypodiales</taxon>
        <taxon>Pteridineae</taxon>
        <taxon>Pteridaceae</taxon>
        <taxon>Vittarioideae</taxon>
        <taxon>Adiantum</taxon>
    </lineage>
</organism>
<evidence type="ECO:0000256" key="7">
    <source>
        <dbReference type="ARBA" id="ARBA00022840"/>
    </source>
</evidence>
<keyword evidence="4" id="KW-0808">Transferase</keyword>
<keyword evidence="5" id="KW-0547">Nucleotide-binding</keyword>
<keyword evidence="8" id="KW-0175">Coiled coil</keyword>
<evidence type="ECO:0000256" key="9">
    <source>
        <dbReference type="SAM" id="MobiDB-lite"/>
    </source>
</evidence>
<dbReference type="PROSITE" id="PS51698">
    <property type="entry name" value="U_BOX"/>
    <property type="match status" value="1"/>
</dbReference>
<protein>
    <recommendedName>
        <fullName evidence="3">RING-type E3 ubiquitin transferase</fullName>
        <ecNumber evidence="3">2.3.2.27</ecNumber>
    </recommendedName>
</protein>
<comment type="pathway">
    <text evidence="2">Protein modification; protein ubiquitination.</text>
</comment>
<dbReference type="SUPFAM" id="SSF57850">
    <property type="entry name" value="RING/U-box"/>
    <property type="match status" value="1"/>
</dbReference>
<dbReference type="GO" id="GO:0016567">
    <property type="term" value="P:protein ubiquitination"/>
    <property type="evidence" value="ECO:0007669"/>
    <property type="project" value="InterPro"/>
</dbReference>
<dbReference type="SMART" id="SM00220">
    <property type="entry name" value="S_TKc"/>
    <property type="match status" value="1"/>
</dbReference>
<evidence type="ECO:0000256" key="3">
    <source>
        <dbReference type="ARBA" id="ARBA00012483"/>
    </source>
</evidence>
<dbReference type="SUPFAM" id="SSF56112">
    <property type="entry name" value="Protein kinase-like (PK-like)"/>
    <property type="match status" value="1"/>
</dbReference>
<dbReference type="PANTHER" id="PTHR45647">
    <property type="entry name" value="OS02G0152300 PROTEIN"/>
    <property type="match status" value="1"/>
</dbReference>
<evidence type="ECO:0000256" key="1">
    <source>
        <dbReference type="ARBA" id="ARBA00000900"/>
    </source>
</evidence>
<dbReference type="InterPro" id="IPR000719">
    <property type="entry name" value="Prot_kinase_dom"/>
</dbReference>
<dbReference type="GO" id="GO:0005524">
    <property type="term" value="F:ATP binding"/>
    <property type="evidence" value="ECO:0007669"/>
    <property type="project" value="UniProtKB-KW"/>
</dbReference>
<feature type="coiled-coil region" evidence="8">
    <location>
        <begin position="420"/>
        <end position="581"/>
    </location>
</feature>
<feature type="compositionally biased region" description="Low complexity" evidence="9">
    <location>
        <begin position="197"/>
        <end position="208"/>
    </location>
</feature>
<dbReference type="CDD" id="cd01989">
    <property type="entry name" value="USP_STK_Ubox_N"/>
    <property type="match status" value="1"/>
</dbReference>
<evidence type="ECO:0000313" key="13">
    <source>
        <dbReference type="Proteomes" id="UP000886520"/>
    </source>
</evidence>
<evidence type="ECO:0000259" key="11">
    <source>
        <dbReference type="PROSITE" id="PS51698"/>
    </source>
</evidence>
<dbReference type="Pfam" id="PF07714">
    <property type="entry name" value="PK_Tyr_Ser-Thr"/>
    <property type="match status" value="1"/>
</dbReference>
<keyword evidence="7" id="KW-0067">ATP-binding</keyword>
<evidence type="ECO:0000256" key="4">
    <source>
        <dbReference type="ARBA" id="ARBA00022679"/>
    </source>
</evidence>
<dbReference type="InterPro" id="IPR003613">
    <property type="entry name" value="Ubox_domain"/>
</dbReference>
<dbReference type="PANTHER" id="PTHR45647:SF139">
    <property type="entry name" value="OS02G0152300 PROTEIN"/>
    <property type="match status" value="1"/>
</dbReference>
<feature type="region of interest" description="Disordered" evidence="9">
    <location>
        <begin position="222"/>
        <end position="245"/>
    </location>
</feature>
<dbReference type="GO" id="GO:0061630">
    <property type="term" value="F:ubiquitin protein ligase activity"/>
    <property type="evidence" value="ECO:0007669"/>
    <property type="project" value="UniProtKB-EC"/>
</dbReference>
<reference evidence="12" key="1">
    <citation type="submission" date="2021-01" db="EMBL/GenBank/DDBJ databases">
        <title>Adiantum capillus-veneris genome.</title>
        <authorList>
            <person name="Fang Y."/>
            <person name="Liao Q."/>
        </authorList>
    </citation>
    <scope>NUCLEOTIDE SEQUENCE</scope>
    <source>
        <strain evidence="12">H3</strain>
        <tissue evidence="12">Leaf</tissue>
    </source>
</reference>
<dbReference type="CDD" id="cd16655">
    <property type="entry name" value="RING-Ubox_WDSUB1-like"/>
    <property type="match status" value="1"/>
</dbReference>
<dbReference type="Gene3D" id="1.10.510.10">
    <property type="entry name" value="Transferase(Phosphotransferase) domain 1"/>
    <property type="match status" value="1"/>
</dbReference>
<feature type="region of interest" description="Disordered" evidence="9">
    <location>
        <begin position="188"/>
        <end position="209"/>
    </location>
</feature>
<dbReference type="InterPro" id="IPR001245">
    <property type="entry name" value="Ser-Thr/Tyr_kinase_cat_dom"/>
</dbReference>
<evidence type="ECO:0000256" key="5">
    <source>
        <dbReference type="ARBA" id="ARBA00022741"/>
    </source>
</evidence>
<dbReference type="OrthoDB" id="10064100at2759"/>
<dbReference type="InterPro" id="IPR051348">
    <property type="entry name" value="U-box_ubiquitin_ligases"/>
</dbReference>
<dbReference type="InterPro" id="IPR013083">
    <property type="entry name" value="Znf_RING/FYVE/PHD"/>
</dbReference>
<feature type="compositionally biased region" description="Polar residues" evidence="9">
    <location>
        <begin position="233"/>
        <end position="245"/>
    </location>
</feature>
<sequence length="990" mass="111048">MEEGQKEAIEEGSSGAVQRIGVCVGKEQRGINGLKWALEKIVPSQGHVYLLHVKPLLRWIPNPMGGQLPVDQVNPEMVKRFQEDRYFDTKRLVDNYIKLCNRNKVTFELCYSENDSIQKEVVDQISKLGITKLVLETSSQNALMKALKKESISAYVAKHAPDFCCVMVVRKGKLYSVRDATRRPDLRSSVLTTADDSSSLRSEASTSSGEAIEDQLITLTNLENDGGGMETGDQCSTSHLRLPQSASMDISREPSYWMMPNSNDNVGLQSAIKVMLRNRSALPPSRFSGSAAATPFHQGPHRIDHWQGHDNDRARLGIQTSVATGYQGKSYPSVHAEDLGGLANSLAPNGSLYGMMDTPQLLVPNISDCDALSQLSLEMENSTGSSTLESQNSLNEMESFQMGSNQAFGNEIQALPNSEFDLLQRQLNEAKQSSQQWAQREAERQANNFKMAEEMVENAKKKISEYERHQDAALNEARIASQKASYYRKELDRAAVMLQAALRDQEFLGERLAEEERRHVVTQNDLETARRMADAFAMTAELAEQQLQAERHRCQETSLRLEEVIKQLEKECQLRKEAEERAFQDDFAKQEALVALWKEQKKYAEYSFLELQTATNNFHEENKLGQGGYGPVYKGKLHHTTVAIKVLATDGSQGREEFQREVELLSRIHHPHMVMLLGACPEKGCIVYEYMANGSLEDRLTCRDDTPPLPWYVRFRICLEVATALLFLHSRPQPVVHRDLKPGNILLDHHFVSKVSDVGLAKLVPNNITFSVTMYKETVLVGTWPYMDPDYQRTGVVSCESDVYSLGIIMLQLLTGRPPVGVTDLVEQAVDNGQLEEVLDKSAGEWPLNEAMALACLSLQCTEPRRRHRPNLETKLLPELESIQNVADRAAANMACARSSSSGTSPIVPGSFFCPILQEIMHNPYIAADGFTYEHDAIKVWLEEHATSPMTNLVLSHNNLIPNLSLRSDIKEWYENGLLLIDNEQSMGLL</sequence>
<dbReference type="Gene3D" id="3.30.40.10">
    <property type="entry name" value="Zinc/RING finger domain, C3HC4 (zinc finger)"/>
    <property type="match status" value="1"/>
</dbReference>
<dbReference type="AlphaFoldDB" id="A0A9D4Z6Z4"/>
<comment type="catalytic activity">
    <reaction evidence="1">
        <text>S-ubiquitinyl-[E2 ubiquitin-conjugating enzyme]-L-cysteine + [acceptor protein]-L-lysine = [E2 ubiquitin-conjugating enzyme]-L-cysteine + N(6)-ubiquitinyl-[acceptor protein]-L-lysine.</text>
        <dbReference type="EC" id="2.3.2.27"/>
    </reaction>
</comment>